<evidence type="ECO:0000313" key="1">
    <source>
        <dbReference type="EMBL" id="EXK77179.1"/>
    </source>
</evidence>
<dbReference type="AlphaFoldDB" id="X0BFF2"/>
<protein>
    <submittedName>
        <fullName evidence="1">Uncharacterized protein</fullName>
    </submittedName>
</protein>
<organism evidence="1 2">
    <name type="scientific">Fusarium oxysporum f. sp. raphani 54005</name>
    <dbReference type="NCBI Taxonomy" id="1089458"/>
    <lineage>
        <taxon>Eukaryota</taxon>
        <taxon>Fungi</taxon>
        <taxon>Dikarya</taxon>
        <taxon>Ascomycota</taxon>
        <taxon>Pezizomycotina</taxon>
        <taxon>Sordariomycetes</taxon>
        <taxon>Hypocreomycetidae</taxon>
        <taxon>Hypocreales</taxon>
        <taxon>Nectriaceae</taxon>
        <taxon>Fusarium</taxon>
        <taxon>Fusarium oxysporum species complex</taxon>
    </lineage>
</organism>
<evidence type="ECO:0000313" key="2">
    <source>
        <dbReference type="Proteomes" id="UP000030663"/>
    </source>
</evidence>
<dbReference type="Proteomes" id="UP000030663">
    <property type="component" value="Unassembled WGS sequence"/>
</dbReference>
<accession>X0BFF2</accession>
<dbReference type="HOGENOM" id="CLU_028279_1_1_1"/>
<dbReference type="OrthoDB" id="3499148at2759"/>
<proteinExistence type="predicted"/>
<keyword evidence="2" id="KW-1185">Reference proteome</keyword>
<gene>
    <name evidence="1" type="ORF">FOQG_18105</name>
</gene>
<sequence length="387" mass="43390">MDASTIIQKLLSSLEQGQYPPSSAPVGLDKGLETFRSDEVSKLFVTKGFWAWLAYFFADEPTRQSLSTFSETEILQVADQVTKVKVNDSVNGLVQHTFYRSSRASQRRRLLEQLGIRDLPLQTHDISEPSALTSHPFISPPSPTVPNLAKRRRIDLRDDWCHQSNGTRHDSWCSLASDTGLQRNEPNTTSRSNDGQINTGLDTFGDTSFVPFAINPECDYVYPDASYLPFVFQAELGDMIIKRDSKASVLLSFGLGPDHCKILVDIEAPGVVYVALKFFDERIEEKRQQRAIVSPRGTRAVLLGNIRFENTEVKAWEIFLGELLINGVRHSPQRLEEVAQGKMLSTCLTVEIPPASNCPARLVLAVDPNTAAEVRARLWPRQHQYTS</sequence>
<name>X0BFF2_FUSOX</name>
<dbReference type="EMBL" id="KI979410">
    <property type="protein sequence ID" value="EXK77179.1"/>
    <property type="molecule type" value="Genomic_DNA"/>
</dbReference>
<reference evidence="1 2" key="1">
    <citation type="submission" date="2011-11" db="EMBL/GenBank/DDBJ databases">
        <title>The Genome Sequence of Fusarium oxysporum PHW815.</title>
        <authorList>
            <consortium name="The Broad Institute Genome Sequencing Platform"/>
            <person name="Ma L.-J."/>
            <person name="Gale L.R."/>
            <person name="Schwartz D.C."/>
            <person name="Zhou S."/>
            <person name="Corby-Kistler H."/>
            <person name="Young S.K."/>
            <person name="Zeng Q."/>
            <person name="Gargeya S."/>
            <person name="Fitzgerald M."/>
            <person name="Haas B."/>
            <person name="Abouelleil A."/>
            <person name="Alvarado L."/>
            <person name="Arachchi H.M."/>
            <person name="Berlin A."/>
            <person name="Brown A."/>
            <person name="Chapman S.B."/>
            <person name="Chen Z."/>
            <person name="Dunbar C."/>
            <person name="Freedman E."/>
            <person name="Gearin G."/>
            <person name="Goldberg J."/>
            <person name="Griggs A."/>
            <person name="Gujja S."/>
            <person name="Heiman D."/>
            <person name="Howarth C."/>
            <person name="Larson L."/>
            <person name="Lui A."/>
            <person name="MacDonald P.J.P."/>
            <person name="Montmayeur A."/>
            <person name="Murphy C."/>
            <person name="Neiman D."/>
            <person name="Pearson M."/>
            <person name="Priest M."/>
            <person name="Roberts A."/>
            <person name="Saif S."/>
            <person name="Shea T."/>
            <person name="Shenoy N."/>
            <person name="Sisk P."/>
            <person name="Stolte C."/>
            <person name="Sykes S."/>
            <person name="Wortman J."/>
            <person name="Nusbaum C."/>
            <person name="Birren B."/>
        </authorList>
    </citation>
    <scope>NUCLEOTIDE SEQUENCE [LARGE SCALE GENOMIC DNA]</scope>
    <source>
        <strain evidence="1 2">54005</strain>
    </source>
</reference>